<evidence type="ECO:0000313" key="9">
    <source>
        <dbReference type="EMBL" id="MFC3681109.1"/>
    </source>
</evidence>
<evidence type="ECO:0000313" key="10">
    <source>
        <dbReference type="Proteomes" id="UP001595722"/>
    </source>
</evidence>
<evidence type="ECO:0000259" key="8">
    <source>
        <dbReference type="Pfam" id="PF00892"/>
    </source>
</evidence>
<comment type="caution">
    <text evidence="9">The sequence shown here is derived from an EMBL/GenBank/DDBJ whole genome shotgun (WGS) entry which is preliminary data.</text>
</comment>
<keyword evidence="3 7" id="KW-0812">Transmembrane</keyword>
<feature type="region of interest" description="Disordered" evidence="6">
    <location>
        <begin position="292"/>
        <end position="313"/>
    </location>
</feature>
<dbReference type="PANTHER" id="PTHR32322">
    <property type="entry name" value="INNER MEMBRANE TRANSPORTER"/>
    <property type="match status" value="1"/>
</dbReference>
<evidence type="ECO:0000256" key="3">
    <source>
        <dbReference type="ARBA" id="ARBA00022692"/>
    </source>
</evidence>
<feature type="transmembrane region" description="Helical" evidence="7">
    <location>
        <begin position="125"/>
        <end position="142"/>
    </location>
</feature>
<dbReference type="InterPro" id="IPR050638">
    <property type="entry name" value="AA-Vitamin_Transporters"/>
</dbReference>
<feature type="transmembrane region" description="Helical" evidence="7">
    <location>
        <begin position="98"/>
        <end position="118"/>
    </location>
</feature>
<keyword evidence="5 7" id="KW-0472">Membrane</keyword>
<feature type="domain" description="EamA" evidence="8">
    <location>
        <begin position="155"/>
        <end position="287"/>
    </location>
</feature>
<dbReference type="InterPro" id="IPR000620">
    <property type="entry name" value="EamA_dom"/>
</dbReference>
<name>A0ABV7VV73_9GAMM</name>
<evidence type="ECO:0000256" key="6">
    <source>
        <dbReference type="SAM" id="MobiDB-lite"/>
    </source>
</evidence>
<dbReference type="SUPFAM" id="SSF103481">
    <property type="entry name" value="Multidrug resistance efflux transporter EmrE"/>
    <property type="match status" value="2"/>
</dbReference>
<proteinExistence type="inferred from homology"/>
<dbReference type="Proteomes" id="UP001595722">
    <property type="component" value="Unassembled WGS sequence"/>
</dbReference>
<accession>A0ABV7VV73</accession>
<sequence>MIKNNQVRAHAALLLAMLIWGSTFMAMKVVVTEISPMVVVFLRMIIGSVVFLGMWKWIRTRVEYRQGDWKYLCAMALFEPCLYFVFEGLALQYTSAGQAGMVTAMMPLMVAVGAFIFLQEKMSKRQLSGFLLAMAGVVWMTLGSVKNEHASNPWLGNFLEFLAMVAAVGYTLMMKRLTERYPAIFLTAMQSFVGAVFFLPLAAASEWPETITTEQWGILFYLGVVVTLWGYGLFNYSLTYVKATVAVAYINLLPAISLMYAMVFLGERLNIEQWMAIAVIFLGVYLSRGGAESEPDDKDNDGEVKTEINPAVG</sequence>
<keyword evidence="4 7" id="KW-1133">Transmembrane helix</keyword>
<dbReference type="RefSeq" id="WP_376867316.1">
    <property type="nucleotide sequence ID" value="NZ_JBHRYB010000013.1"/>
</dbReference>
<organism evidence="9 10">
    <name type="scientific">Bacterioplanoides pacificum</name>
    <dbReference type="NCBI Taxonomy" id="1171596"/>
    <lineage>
        <taxon>Bacteria</taxon>
        <taxon>Pseudomonadati</taxon>
        <taxon>Pseudomonadota</taxon>
        <taxon>Gammaproteobacteria</taxon>
        <taxon>Oceanospirillales</taxon>
        <taxon>Oceanospirillaceae</taxon>
        <taxon>Bacterioplanoides</taxon>
    </lineage>
</organism>
<keyword evidence="10" id="KW-1185">Reference proteome</keyword>
<evidence type="ECO:0000256" key="7">
    <source>
        <dbReference type="SAM" id="Phobius"/>
    </source>
</evidence>
<feature type="transmembrane region" description="Helical" evidence="7">
    <location>
        <begin position="216"/>
        <end position="234"/>
    </location>
</feature>
<comment type="subcellular location">
    <subcellularLocation>
        <location evidence="1">Membrane</location>
        <topology evidence="1">Multi-pass membrane protein</topology>
    </subcellularLocation>
</comment>
<comment type="similarity">
    <text evidence="2">Belongs to the EamA transporter family.</text>
</comment>
<evidence type="ECO:0000256" key="4">
    <source>
        <dbReference type="ARBA" id="ARBA00022989"/>
    </source>
</evidence>
<feature type="transmembrane region" description="Helical" evidence="7">
    <location>
        <begin position="246"/>
        <end position="265"/>
    </location>
</feature>
<dbReference type="PANTHER" id="PTHR32322:SF2">
    <property type="entry name" value="EAMA DOMAIN-CONTAINING PROTEIN"/>
    <property type="match status" value="1"/>
</dbReference>
<evidence type="ECO:0000256" key="1">
    <source>
        <dbReference type="ARBA" id="ARBA00004141"/>
    </source>
</evidence>
<reference evidence="10" key="1">
    <citation type="journal article" date="2019" name="Int. J. Syst. Evol. Microbiol.">
        <title>The Global Catalogue of Microorganisms (GCM) 10K type strain sequencing project: providing services to taxonomists for standard genome sequencing and annotation.</title>
        <authorList>
            <consortium name="The Broad Institute Genomics Platform"/>
            <consortium name="The Broad Institute Genome Sequencing Center for Infectious Disease"/>
            <person name="Wu L."/>
            <person name="Ma J."/>
        </authorList>
    </citation>
    <scope>NUCLEOTIDE SEQUENCE [LARGE SCALE GENOMIC DNA]</scope>
    <source>
        <strain evidence="10">KCTC 42424</strain>
    </source>
</reference>
<dbReference type="EMBL" id="JBHRYB010000013">
    <property type="protein sequence ID" value="MFC3681109.1"/>
    <property type="molecule type" value="Genomic_DNA"/>
</dbReference>
<evidence type="ECO:0000256" key="5">
    <source>
        <dbReference type="ARBA" id="ARBA00023136"/>
    </source>
</evidence>
<feature type="transmembrane region" description="Helical" evidence="7">
    <location>
        <begin position="37"/>
        <end position="57"/>
    </location>
</feature>
<gene>
    <name evidence="9" type="ORF">ACFOMG_13470</name>
</gene>
<protein>
    <submittedName>
        <fullName evidence="9">DMT family transporter</fullName>
    </submittedName>
</protein>
<feature type="transmembrane region" description="Helical" evidence="7">
    <location>
        <begin position="12"/>
        <end position="31"/>
    </location>
</feature>
<dbReference type="InterPro" id="IPR037185">
    <property type="entry name" value="EmrE-like"/>
</dbReference>
<feature type="transmembrane region" description="Helical" evidence="7">
    <location>
        <begin position="154"/>
        <end position="172"/>
    </location>
</feature>
<feature type="domain" description="EamA" evidence="8">
    <location>
        <begin position="11"/>
        <end position="141"/>
    </location>
</feature>
<dbReference type="Pfam" id="PF00892">
    <property type="entry name" value="EamA"/>
    <property type="match status" value="2"/>
</dbReference>
<feature type="transmembrane region" description="Helical" evidence="7">
    <location>
        <begin position="69"/>
        <end position="86"/>
    </location>
</feature>
<feature type="transmembrane region" description="Helical" evidence="7">
    <location>
        <begin position="184"/>
        <end position="204"/>
    </location>
</feature>
<feature type="transmembrane region" description="Helical" evidence="7">
    <location>
        <begin position="271"/>
        <end position="288"/>
    </location>
</feature>
<evidence type="ECO:0000256" key="2">
    <source>
        <dbReference type="ARBA" id="ARBA00007362"/>
    </source>
</evidence>